<proteinExistence type="predicted"/>
<gene>
    <name evidence="2" type="ORF">X777_00167</name>
</gene>
<protein>
    <recommendedName>
        <fullName evidence="1">GIY-YIG domain-containing protein</fullName>
    </recommendedName>
</protein>
<keyword evidence="3" id="KW-1185">Reference proteome</keyword>
<dbReference type="CDD" id="cd10442">
    <property type="entry name" value="GIY-YIG_PLEs"/>
    <property type="match status" value="1"/>
</dbReference>
<sequence length="154" mass="18150">MPFYKGFSGHIKRIFKQCNIECVFSVANKLNCLIRLGKDRLTNGLNMCSVYKINCLICNACYIGQTKRHVQKRIKEHKSDISKHEGCRSVVSDHRLNNDHDFDWQNIEILHHESHLRKRLVAEMYFIKRHPEAINIQKDTDGFPVLYEPILRNI</sequence>
<dbReference type="OMA" id="KINCLIC"/>
<name>A0A026VS13_OOCBI</name>
<evidence type="ECO:0000313" key="3">
    <source>
        <dbReference type="Proteomes" id="UP000053097"/>
    </source>
</evidence>
<organism evidence="2 3">
    <name type="scientific">Ooceraea biroi</name>
    <name type="common">Clonal raider ant</name>
    <name type="synonym">Cerapachys biroi</name>
    <dbReference type="NCBI Taxonomy" id="2015173"/>
    <lineage>
        <taxon>Eukaryota</taxon>
        <taxon>Metazoa</taxon>
        <taxon>Ecdysozoa</taxon>
        <taxon>Arthropoda</taxon>
        <taxon>Hexapoda</taxon>
        <taxon>Insecta</taxon>
        <taxon>Pterygota</taxon>
        <taxon>Neoptera</taxon>
        <taxon>Endopterygota</taxon>
        <taxon>Hymenoptera</taxon>
        <taxon>Apocrita</taxon>
        <taxon>Aculeata</taxon>
        <taxon>Formicoidea</taxon>
        <taxon>Formicidae</taxon>
        <taxon>Dorylinae</taxon>
        <taxon>Ooceraea</taxon>
    </lineage>
</organism>
<evidence type="ECO:0000313" key="2">
    <source>
        <dbReference type="EMBL" id="EZA46430.1"/>
    </source>
</evidence>
<dbReference type="AlphaFoldDB" id="A0A026VS13"/>
<dbReference type="InterPro" id="IPR035901">
    <property type="entry name" value="GIY-YIG_endonuc_sf"/>
</dbReference>
<dbReference type="InterPro" id="IPR000305">
    <property type="entry name" value="GIY-YIG_endonuc"/>
</dbReference>
<dbReference type="PROSITE" id="PS50164">
    <property type="entry name" value="GIY_YIG"/>
    <property type="match status" value="1"/>
</dbReference>
<dbReference type="EMBL" id="KK111315">
    <property type="protein sequence ID" value="EZA46430.1"/>
    <property type="molecule type" value="Genomic_DNA"/>
</dbReference>
<evidence type="ECO:0000259" key="1">
    <source>
        <dbReference type="PROSITE" id="PS50164"/>
    </source>
</evidence>
<accession>A0A026VS13</accession>
<feature type="domain" description="GIY-YIG" evidence="1">
    <location>
        <begin position="46"/>
        <end position="136"/>
    </location>
</feature>
<reference evidence="2 3" key="1">
    <citation type="journal article" date="2014" name="Curr. Biol.">
        <title>The genome of the clonal raider ant Cerapachys biroi.</title>
        <authorList>
            <person name="Oxley P.R."/>
            <person name="Ji L."/>
            <person name="Fetter-Pruneda I."/>
            <person name="McKenzie S.K."/>
            <person name="Li C."/>
            <person name="Hu H."/>
            <person name="Zhang G."/>
            <person name="Kronauer D.J."/>
        </authorList>
    </citation>
    <scope>NUCLEOTIDE SEQUENCE [LARGE SCALE GENOMIC DNA]</scope>
</reference>
<dbReference type="Gene3D" id="3.40.1440.10">
    <property type="entry name" value="GIY-YIG endonuclease"/>
    <property type="match status" value="1"/>
</dbReference>
<dbReference type="Proteomes" id="UP000053097">
    <property type="component" value="Unassembled WGS sequence"/>
</dbReference>
<dbReference type="SUPFAM" id="SSF82771">
    <property type="entry name" value="GIY-YIG endonuclease"/>
    <property type="match status" value="1"/>
</dbReference>